<reference evidence="2 3" key="1">
    <citation type="submission" date="2016-03" db="EMBL/GenBank/DDBJ databases">
        <title>Microsymbionts genomes from the relict species Vavilovia formosa (Stev.) Fed.</title>
        <authorList>
            <person name="Kopat V."/>
            <person name="Chirak E."/>
            <person name="Kimeklis A."/>
            <person name="Andronov E."/>
        </authorList>
    </citation>
    <scope>NUCLEOTIDE SEQUENCE [LARGE SCALE GENOMIC DNA]</scope>
    <source>
        <strain evidence="2 3">Vaf07</strain>
    </source>
</reference>
<evidence type="ECO:0000313" key="2">
    <source>
        <dbReference type="EMBL" id="KZD25661.1"/>
    </source>
</evidence>
<gene>
    <name evidence="2" type="ORF">A4A58_04475</name>
</gene>
<feature type="domain" description="VOC" evidence="1">
    <location>
        <begin position="8"/>
        <end position="137"/>
    </location>
</feature>
<dbReference type="Pfam" id="PF00903">
    <property type="entry name" value="Glyoxalase"/>
    <property type="match status" value="1"/>
</dbReference>
<organism evidence="2 3">
    <name type="scientific">Tardiphaga robiniae</name>
    <dbReference type="NCBI Taxonomy" id="943830"/>
    <lineage>
        <taxon>Bacteria</taxon>
        <taxon>Pseudomonadati</taxon>
        <taxon>Pseudomonadota</taxon>
        <taxon>Alphaproteobacteria</taxon>
        <taxon>Hyphomicrobiales</taxon>
        <taxon>Nitrobacteraceae</taxon>
        <taxon>Tardiphaga</taxon>
    </lineage>
</organism>
<dbReference type="InterPro" id="IPR029068">
    <property type="entry name" value="Glyas_Bleomycin-R_OHBP_Dase"/>
</dbReference>
<name>A0A161R885_9BRAD</name>
<dbReference type="CDD" id="cd07246">
    <property type="entry name" value="VOC_like"/>
    <property type="match status" value="1"/>
</dbReference>
<dbReference type="InterPro" id="IPR037523">
    <property type="entry name" value="VOC_core"/>
</dbReference>
<evidence type="ECO:0000259" key="1">
    <source>
        <dbReference type="PROSITE" id="PS51819"/>
    </source>
</evidence>
<dbReference type="OrthoDB" id="9806868at2"/>
<dbReference type="Proteomes" id="UP000076574">
    <property type="component" value="Unassembled WGS sequence"/>
</dbReference>
<comment type="caution">
    <text evidence="2">The sequence shown here is derived from an EMBL/GenBank/DDBJ whole genome shotgun (WGS) entry which is preliminary data.</text>
</comment>
<proteinExistence type="predicted"/>
<keyword evidence="3" id="KW-1185">Reference proteome</keyword>
<dbReference type="Gene3D" id="3.30.720.120">
    <property type="match status" value="1"/>
</dbReference>
<dbReference type="InterPro" id="IPR004360">
    <property type="entry name" value="Glyas_Fos-R_dOase_dom"/>
</dbReference>
<dbReference type="PANTHER" id="PTHR34109">
    <property type="entry name" value="BNAUNNG04460D PROTEIN-RELATED"/>
    <property type="match status" value="1"/>
</dbReference>
<dbReference type="STRING" id="943830.A4A58_04475"/>
<dbReference type="RefSeq" id="WP_068730125.1">
    <property type="nucleotide sequence ID" value="NZ_LVYV01000001.1"/>
</dbReference>
<dbReference type="SUPFAM" id="SSF54593">
    <property type="entry name" value="Glyoxalase/Bleomycin resistance protein/Dihydroxybiphenyl dioxygenase"/>
    <property type="match status" value="1"/>
</dbReference>
<dbReference type="PANTHER" id="PTHR34109:SF1">
    <property type="entry name" value="VOC DOMAIN-CONTAINING PROTEIN"/>
    <property type="match status" value="1"/>
</dbReference>
<accession>A0A161R885</accession>
<protein>
    <recommendedName>
        <fullName evidence="1">VOC domain-containing protein</fullName>
    </recommendedName>
</protein>
<sequence length="143" mass="15272">MAFGPNPPPIQAHLCVKGGLEAIAFYEKALGAKCSFHTMADDGKRVMHANLEMFGSEVMLHDEFPEFGGHILSPQTRGGAGMTININLPKPEDVDAAIARAETSGAEVVMAPQDVFWGARYGTIRDPFGHIWSFNAALTGSAA</sequence>
<dbReference type="AlphaFoldDB" id="A0A161R885"/>
<dbReference type="Gene3D" id="3.30.720.110">
    <property type="match status" value="1"/>
</dbReference>
<dbReference type="EMBL" id="LVYV01000001">
    <property type="protein sequence ID" value="KZD25661.1"/>
    <property type="molecule type" value="Genomic_DNA"/>
</dbReference>
<evidence type="ECO:0000313" key="3">
    <source>
        <dbReference type="Proteomes" id="UP000076574"/>
    </source>
</evidence>
<dbReference type="PROSITE" id="PS51819">
    <property type="entry name" value="VOC"/>
    <property type="match status" value="1"/>
</dbReference>